<evidence type="ECO:0000256" key="2">
    <source>
        <dbReference type="ARBA" id="ARBA00022448"/>
    </source>
</evidence>
<feature type="transmembrane region" description="Helical" evidence="6">
    <location>
        <begin position="343"/>
        <end position="373"/>
    </location>
</feature>
<name>A0A4Q9B4U3_9DEIN</name>
<dbReference type="GO" id="GO:0022857">
    <property type="term" value="F:transmembrane transporter activity"/>
    <property type="evidence" value="ECO:0007669"/>
    <property type="project" value="TreeGrafter"/>
</dbReference>
<evidence type="ECO:0000313" key="8">
    <source>
        <dbReference type="EMBL" id="TBH20998.1"/>
    </source>
</evidence>
<evidence type="ECO:0000256" key="6">
    <source>
        <dbReference type="SAM" id="Phobius"/>
    </source>
</evidence>
<feature type="domain" description="Citrate transporter-like" evidence="7">
    <location>
        <begin position="43"/>
        <end position="395"/>
    </location>
</feature>
<feature type="transmembrane region" description="Helical" evidence="6">
    <location>
        <begin position="163"/>
        <end position="182"/>
    </location>
</feature>
<dbReference type="GO" id="GO:0005886">
    <property type="term" value="C:plasma membrane"/>
    <property type="evidence" value="ECO:0007669"/>
    <property type="project" value="TreeGrafter"/>
</dbReference>
<organism evidence="8 9">
    <name type="scientific">Thermus thermamylovorans</name>
    <dbReference type="NCBI Taxonomy" id="2509362"/>
    <lineage>
        <taxon>Bacteria</taxon>
        <taxon>Thermotogati</taxon>
        <taxon>Deinococcota</taxon>
        <taxon>Deinococci</taxon>
        <taxon>Thermales</taxon>
        <taxon>Thermaceae</taxon>
        <taxon>Thermus</taxon>
    </lineage>
</organism>
<accession>A0A4Q9B4U3</accession>
<dbReference type="EMBL" id="SIJL01000004">
    <property type="protein sequence ID" value="TBH20998.1"/>
    <property type="molecule type" value="Genomic_DNA"/>
</dbReference>
<dbReference type="PANTHER" id="PTHR10283">
    <property type="entry name" value="SOLUTE CARRIER FAMILY 13 MEMBER"/>
    <property type="match status" value="1"/>
</dbReference>
<keyword evidence="3 6" id="KW-0812">Transmembrane</keyword>
<feature type="transmembrane region" description="Helical" evidence="6">
    <location>
        <begin position="272"/>
        <end position="292"/>
    </location>
</feature>
<evidence type="ECO:0000256" key="1">
    <source>
        <dbReference type="ARBA" id="ARBA00004141"/>
    </source>
</evidence>
<feature type="transmembrane region" description="Helical" evidence="6">
    <location>
        <begin position="6"/>
        <end position="25"/>
    </location>
</feature>
<keyword evidence="4 6" id="KW-1133">Transmembrane helix</keyword>
<feature type="transmembrane region" description="Helical" evidence="6">
    <location>
        <begin position="37"/>
        <end position="58"/>
    </location>
</feature>
<dbReference type="RefSeq" id="WP_130840960.1">
    <property type="nucleotide sequence ID" value="NZ_SIJL01000004.1"/>
</dbReference>
<keyword evidence="9" id="KW-1185">Reference proteome</keyword>
<dbReference type="AlphaFoldDB" id="A0A4Q9B4U3"/>
<comment type="subcellular location">
    <subcellularLocation>
        <location evidence="1">Membrane</location>
        <topology evidence="1">Multi-pass membrane protein</topology>
    </subcellularLocation>
</comment>
<evidence type="ECO:0000259" key="7">
    <source>
        <dbReference type="Pfam" id="PF03600"/>
    </source>
</evidence>
<protein>
    <submittedName>
        <fullName evidence="8">Anion transporter</fullName>
    </submittedName>
</protein>
<gene>
    <name evidence="8" type="ORF">ETP66_04270</name>
</gene>
<feature type="transmembrane region" description="Helical" evidence="6">
    <location>
        <begin position="78"/>
        <end position="96"/>
    </location>
</feature>
<dbReference type="Pfam" id="PF03600">
    <property type="entry name" value="CitMHS"/>
    <property type="match status" value="1"/>
</dbReference>
<feature type="transmembrane region" description="Helical" evidence="6">
    <location>
        <begin position="304"/>
        <end position="323"/>
    </location>
</feature>
<dbReference type="Proteomes" id="UP000292858">
    <property type="component" value="Unassembled WGS sequence"/>
</dbReference>
<evidence type="ECO:0000313" key="9">
    <source>
        <dbReference type="Proteomes" id="UP000292858"/>
    </source>
</evidence>
<feature type="transmembrane region" description="Helical" evidence="6">
    <location>
        <begin position="202"/>
        <end position="228"/>
    </location>
</feature>
<sequence>MGRALPLLRLLPGPLLFLLTLLGPGELPPQGRVGLGLLLWMVAWWSFGGLPLALPALLPLLVLPASRTLAEGEVAGAYGQPVVFLLLGALLLGLGLERSGLPQRLALWLLAGLGGHPGRLLLALMGLTGLFSMWISNTAATALMLAAAKPLLAETAPRFRTGLVLGVAFASSIGGMATLVGTPPNALLAGYLRETLGRPLEMASWMALALPASLALLLLAWGWLLWLFPPPKGARLGALPQTPGPWRPEEVWAGAILGLALLGFLLRGPLGLPLSDAGVALLAASLFFLPLPRARPLPWPEARGIPWEVLLLVGGGLALGKALEAGGLPELLLQGLPQGEVPPYGVLALLVLLSGGLSAFLSNTATAAALIPLVAAAAPGLGLDAFPALAAVALGSSLAFLLPISTPANALASAQGVGTWEMVRAGLPLQLLGALVLPLFLLLGLGT</sequence>
<feature type="transmembrane region" description="Helical" evidence="6">
    <location>
        <begin position="249"/>
        <end position="266"/>
    </location>
</feature>
<keyword evidence="5 6" id="KW-0472">Membrane</keyword>
<comment type="caution">
    <text evidence="8">The sequence shown here is derived from an EMBL/GenBank/DDBJ whole genome shotgun (WGS) entry which is preliminary data.</text>
</comment>
<keyword evidence="2" id="KW-0813">Transport</keyword>
<evidence type="ECO:0000256" key="4">
    <source>
        <dbReference type="ARBA" id="ARBA00022989"/>
    </source>
</evidence>
<feature type="transmembrane region" description="Helical" evidence="6">
    <location>
        <begin position="425"/>
        <end position="445"/>
    </location>
</feature>
<dbReference type="OrthoDB" id="9766267at2"/>
<proteinExistence type="predicted"/>
<reference evidence="8 9" key="1">
    <citation type="submission" date="2019-02" db="EMBL/GenBank/DDBJ databases">
        <title>Thermus sp. a novel from hot spring.</title>
        <authorList>
            <person name="Zhao Z."/>
        </authorList>
    </citation>
    <scope>NUCLEOTIDE SEQUENCE [LARGE SCALE GENOMIC DNA]</scope>
    <source>
        <strain evidence="8 9">CFH 72773T</strain>
    </source>
</reference>
<evidence type="ECO:0000256" key="3">
    <source>
        <dbReference type="ARBA" id="ARBA00022692"/>
    </source>
</evidence>
<dbReference type="InterPro" id="IPR004680">
    <property type="entry name" value="Cit_transptr-like_dom"/>
</dbReference>
<dbReference type="PANTHER" id="PTHR10283:SF82">
    <property type="entry name" value="SOLUTE CARRIER FAMILY 13 MEMBER 2"/>
    <property type="match status" value="1"/>
</dbReference>
<evidence type="ECO:0000256" key="5">
    <source>
        <dbReference type="ARBA" id="ARBA00023136"/>
    </source>
</evidence>